<reference evidence="1 2" key="1">
    <citation type="submission" date="2024-01" db="EMBL/GenBank/DDBJ databases">
        <title>Genome assemblies of Stephania.</title>
        <authorList>
            <person name="Yang L."/>
        </authorList>
    </citation>
    <scope>NUCLEOTIDE SEQUENCE [LARGE SCALE GENOMIC DNA]</scope>
    <source>
        <strain evidence="1">JXDWG</strain>
        <tissue evidence="1">Leaf</tissue>
    </source>
</reference>
<dbReference type="Proteomes" id="UP001419268">
    <property type="component" value="Unassembled WGS sequence"/>
</dbReference>
<protein>
    <submittedName>
        <fullName evidence="1">Uncharacterized protein</fullName>
    </submittedName>
</protein>
<organism evidence="1 2">
    <name type="scientific">Stephania cephalantha</name>
    <dbReference type="NCBI Taxonomy" id="152367"/>
    <lineage>
        <taxon>Eukaryota</taxon>
        <taxon>Viridiplantae</taxon>
        <taxon>Streptophyta</taxon>
        <taxon>Embryophyta</taxon>
        <taxon>Tracheophyta</taxon>
        <taxon>Spermatophyta</taxon>
        <taxon>Magnoliopsida</taxon>
        <taxon>Ranunculales</taxon>
        <taxon>Menispermaceae</taxon>
        <taxon>Menispermoideae</taxon>
        <taxon>Cissampelideae</taxon>
        <taxon>Stephania</taxon>
    </lineage>
</organism>
<gene>
    <name evidence="1" type="ORF">Scep_016343</name>
</gene>
<dbReference type="EMBL" id="JBBNAG010000007">
    <property type="protein sequence ID" value="KAK9118250.1"/>
    <property type="molecule type" value="Genomic_DNA"/>
</dbReference>
<accession>A0AAP0IN13</accession>
<comment type="caution">
    <text evidence="1">The sequence shown here is derived from an EMBL/GenBank/DDBJ whole genome shotgun (WGS) entry which is preliminary data.</text>
</comment>
<proteinExistence type="predicted"/>
<evidence type="ECO:0000313" key="1">
    <source>
        <dbReference type="EMBL" id="KAK9118250.1"/>
    </source>
</evidence>
<name>A0AAP0IN13_9MAGN</name>
<evidence type="ECO:0000313" key="2">
    <source>
        <dbReference type="Proteomes" id="UP001419268"/>
    </source>
</evidence>
<keyword evidence="2" id="KW-1185">Reference proteome</keyword>
<dbReference type="AlphaFoldDB" id="A0AAP0IN13"/>
<sequence length="100" mass="11289">MLCSRNAALGSLGYGPGDREKMSTLARRGISYCPLLSSFHQALCTYNCSLFYKLLIIIKNISVSSHEWIVKIDSQEMLESEIFDLLTCRDGILRDDIDHS</sequence>